<reference evidence="3 4" key="1">
    <citation type="submission" date="2015-08" db="EMBL/GenBank/DDBJ databases">
        <title>Draft Genome Sequence of Pseudoalteromonas porphyrae UCD-SED14.</title>
        <authorList>
            <person name="Coil D.A."/>
            <person name="Jospin G."/>
            <person name="Lee R.D."/>
            <person name="Eisen J.A."/>
        </authorList>
    </citation>
    <scope>NUCLEOTIDE SEQUENCE [LARGE SCALE GENOMIC DNA]</scope>
    <source>
        <strain evidence="3 4">UCD-SED14</strain>
    </source>
</reference>
<dbReference type="Proteomes" id="UP000037848">
    <property type="component" value="Unassembled WGS sequence"/>
</dbReference>
<dbReference type="STRING" id="187330.AMS58_09735"/>
<dbReference type="PATRIC" id="fig|187330.3.peg.1021"/>
<feature type="domain" description="DUF6701" evidence="2">
    <location>
        <begin position="634"/>
        <end position="1246"/>
    </location>
</feature>
<keyword evidence="4" id="KW-1185">Reference proteome</keyword>
<evidence type="ECO:0000313" key="4">
    <source>
        <dbReference type="Proteomes" id="UP000037848"/>
    </source>
</evidence>
<dbReference type="EMBL" id="LHPH01000014">
    <property type="protein sequence ID" value="KPH62204.1"/>
    <property type="molecule type" value="Genomic_DNA"/>
</dbReference>
<feature type="chain" id="PRO_5005870301" evidence="1">
    <location>
        <begin position="22"/>
        <end position="1247"/>
    </location>
</feature>
<sequence>MMIYRTLILLGLLCCSYVCVAATPKIEGRFIELQDTYVSPIWTKINFQQEYDVPPAVFMLSTNQGGNPAIVRIRNVTTTGFEALPLEPTGEDGEHITMGAHYLAVEYGVHEFPDGTIMEVGSTDILLEIQYGPQSNYVLPKSYKGVTFSMPFTTRPNFFHSLQTINSLETTPPRDALRPFLTVAVETNSLTSVGVNIALEASETSSGLIKSETIAYLVVEPGSNRTFVDDNQVEVLWESFFTGYKVDGWSDGCNYFYFNNDFDVAPLVVASKNSRVGEDGGWLRSCNLTRTRLGIVVDEDRDGDRERNHPNEEASILAMTSTFVSNGDILSCDTLFPGAIATYNNGQIQLVQGVTVTDNNANVLTTMNYISTAITNIPLCNGQPCAAKGENSLTAGQASRVPTIANDGSSGSAIPTSLAGDYFFDELQITMVEPEYRVTKPTRIFVQNSDSILSTAFLTVANTNIVIEDGAYLAIYIDGAVSIGASVDFNAFLVATGEVRIAQEVQYTGMITSGTEIIAEQSSSFTGTPVPNNIPGFCGITPPVLLDHYRISMSDNKGLTCQAKEMTLTACANDACDVLYAEESTLDLSPSTSGSQSWVTGENITFTSMTDIRFAKRTAGQVQFGYNLADPSAPLRCYIGGINVGLGGCKVTFSDAGFIFRNDSDNNTLIPTQLSGKPSDTGFNAKQLAIQAVKTNTTTGVCEAAFPTDGEVAIDLAYSCSSGSVCSDELALVNNGNTHAIGQSYQAVPLKFSSESKAEITINYPDAGQVSLNTRLNLILDPATNLSVSLAGSSNEFVVKPFGLAINFPNDGNNAFASDANGSLLKLTGEPFSLKMNAVQWLVGQDNNNDGYPDDYSVINSNAIAKHFIGESPNVTPSTLLPSGGVLGNLDVDTLSAFTDSGSLSESLSQYNYDQVGIIDLAVGLQDGDYLGAGDVRGEITNVGRFAPSQYVLQGIQAAAQCTRYGSNQTYLSEPFSLGFTVLAQNHKNQTMKNYVGGFINSNIVVNAENSEAGNYVSALDLTPRLQNIDSPAWGSTPADAGQWQLNDLDTILARQEFNDPDGPFESVNLMATLTGLEGAALMGANDNPIIAGSCVANCDSVRLNSAPISFRFGRLDLGNNAGSDLDDLLVPMEMQYYNGTEFVRNANDNCSVFTHPEISQISPALPVLDYVYSTGNSGVFENGSYPNTNGIYAQPQGIGIFIIEYDTENWLEWDWQADASQLNPRGILQFGSFRGNDRVIYWREVR</sequence>
<name>A0A0N1EI74_9GAMM</name>
<dbReference type="InterPro" id="IPR037221">
    <property type="entry name" value="H-type_lectin_dom_sf"/>
</dbReference>
<accession>A0A0N1EI74</accession>
<dbReference type="InterPro" id="IPR046524">
    <property type="entry name" value="DUF6701"/>
</dbReference>
<proteinExistence type="predicted"/>
<feature type="signal peptide" evidence="1">
    <location>
        <begin position="1"/>
        <end position="21"/>
    </location>
</feature>
<dbReference type="Gene3D" id="2.60.40.2080">
    <property type="match status" value="1"/>
</dbReference>
<evidence type="ECO:0000313" key="3">
    <source>
        <dbReference type="EMBL" id="KPH62204.1"/>
    </source>
</evidence>
<gene>
    <name evidence="3" type="ORF">ADS77_12965</name>
</gene>
<dbReference type="RefSeq" id="WP_235575778.1">
    <property type="nucleotide sequence ID" value="NZ_LHPH01000014.1"/>
</dbReference>
<comment type="caution">
    <text evidence="3">The sequence shown here is derived from an EMBL/GenBank/DDBJ whole genome shotgun (WGS) entry which is preliminary data.</text>
</comment>
<evidence type="ECO:0000256" key="1">
    <source>
        <dbReference type="SAM" id="SignalP"/>
    </source>
</evidence>
<dbReference type="AlphaFoldDB" id="A0A0N1EI74"/>
<dbReference type="Pfam" id="PF20419">
    <property type="entry name" value="DUF6701"/>
    <property type="match status" value="1"/>
</dbReference>
<protein>
    <submittedName>
        <fullName evidence="3">Agglutinin biogenesis protein MshQ</fullName>
    </submittedName>
</protein>
<organism evidence="3 4">
    <name type="scientific">Pseudoalteromonas porphyrae</name>
    <dbReference type="NCBI Taxonomy" id="187330"/>
    <lineage>
        <taxon>Bacteria</taxon>
        <taxon>Pseudomonadati</taxon>
        <taxon>Pseudomonadota</taxon>
        <taxon>Gammaproteobacteria</taxon>
        <taxon>Alteromonadales</taxon>
        <taxon>Pseudoalteromonadaceae</taxon>
        <taxon>Pseudoalteromonas</taxon>
    </lineage>
</organism>
<keyword evidence="1" id="KW-0732">Signal</keyword>
<evidence type="ECO:0000259" key="2">
    <source>
        <dbReference type="Pfam" id="PF20419"/>
    </source>
</evidence>